<dbReference type="EMBL" id="JAFEKC020000008">
    <property type="protein sequence ID" value="KAK0513478.1"/>
    <property type="molecule type" value="Genomic_DNA"/>
</dbReference>
<dbReference type="Pfam" id="PF22972">
    <property type="entry name" value="EVH1_PP4R3"/>
    <property type="match status" value="1"/>
</dbReference>
<dbReference type="GO" id="GO:0005654">
    <property type="term" value="C:nucleoplasm"/>
    <property type="evidence" value="ECO:0007669"/>
    <property type="project" value="TreeGrafter"/>
</dbReference>
<dbReference type="InterPro" id="IPR055236">
    <property type="entry name" value="EVH1_PP4R3"/>
</dbReference>
<dbReference type="Pfam" id="PF04802">
    <property type="entry name" value="PP4R3"/>
    <property type="match status" value="1"/>
</dbReference>
<dbReference type="SUPFAM" id="SSF50729">
    <property type="entry name" value="PH domain-like"/>
    <property type="match status" value="1"/>
</dbReference>
<evidence type="ECO:0000313" key="6">
    <source>
        <dbReference type="EMBL" id="KAK0513478.1"/>
    </source>
</evidence>
<keyword evidence="7" id="KW-1185">Reference proteome</keyword>
<evidence type="ECO:0000256" key="1">
    <source>
        <dbReference type="ARBA" id="ARBA00004123"/>
    </source>
</evidence>
<dbReference type="InterPro" id="IPR051137">
    <property type="entry name" value="PP4R3-like"/>
</dbReference>
<feature type="compositionally biased region" description="Basic and acidic residues" evidence="3">
    <location>
        <begin position="771"/>
        <end position="780"/>
    </location>
</feature>
<evidence type="ECO:0008006" key="8">
    <source>
        <dbReference type="Google" id="ProtNLM"/>
    </source>
</evidence>
<protein>
    <recommendedName>
        <fullName evidence="8">Serine/threonine-protein phosphatase 4 regulatory subunit 3-like central domain-containing protein</fullName>
    </recommendedName>
</protein>
<feature type="domain" description="Serine/threonine-protein phosphatase 4 regulatory subunit 3-like central" evidence="4">
    <location>
        <begin position="142"/>
        <end position="649"/>
    </location>
</feature>
<feature type="region of interest" description="Disordered" evidence="3">
    <location>
        <begin position="728"/>
        <end position="857"/>
    </location>
</feature>
<organism evidence="6 7">
    <name type="scientific">Cladonia borealis</name>
    <dbReference type="NCBI Taxonomy" id="184061"/>
    <lineage>
        <taxon>Eukaryota</taxon>
        <taxon>Fungi</taxon>
        <taxon>Dikarya</taxon>
        <taxon>Ascomycota</taxon>
        <taxon>Pezizomycotina</taxon>
        <taxon>Lecanoromycetes</taxon>
        <taxon>OSLEUM clade</taxon>
        <taxon>Lecanoromycetidae</taxon>
        <taxon>Lecanorales</taxon>
        <taxon>Lecanorineae</taxon>
        <taxon>Cladoniaceae</taxon>
        <taxon>Cladonia</taxon>
    </lineage>
</organism>
<evidence type="ECO:0000259" key="5">
    <source>
        <dbReference type="Pfam" id="PF22972"/>
    </source>
</evidence>
<dbReference type="InterPro" id="IPR011993">
    <property type="entry name" value="PH-like_dom_sf"/>
</dbReference>
<dbReference type="InterPro" id="IPR006887">
    <property type="entry name" value="P4R3-like_central_dom"/>
</dbReference>
<feature type="compositionally biased region" description="Basic and acidic residues" evidence="3">
    <location>
        <begin position="845"/>
        <end position="857"/>
    </location>
</feature>
<dbReference type="InterPro" id="IPR016024">
    <property type="entry name" value="ARM-type_fold"/>
</dbReference>
<dbReference type="GO" id="GO:0030289">
    <property type="term" value="C:protein phosphatase 4 complex"/>
    <property type="evidence" value="ECO:0007669"/>
    <property type="project" value="TreeGrafter"/>
</dbReference>
<dbReference type="SUPFAM" id="SSF48371">
    <property type="entry name" value="ARM repeat"/>
    <property type="match status" value="1"/>
</dbReference>
<reference evidence="6" key="1">
    <citation type="submission" date="2023-03" db="EMBL/GenBank/DDBJ databases">
        <title>Complete genome of Cladonia borealis.</title>
        <authorList>
            <person name="Park H."/>
        </authorList>
    </citation>
    <scope>NUCLEOTIDE SEQUENCE</scope>
    <source>
        <strain evidence="6">ANT050790</strain>
    </source>
</reference>
<dbReference type="AlphaFoldDB" id="A0AA39V2H5"/>
<evidence type="ECO:0000313" key="7">
    <source>
        <dbReference type="Proteomes" id="UP001166286"/>
    </source>
</evidence>
<sequence>MALVAPPSDVKKRVKVYELKNNDWFDRGTGFCTGRIINEESKIYVEAEDEPQRLLLETRISKDDGYQKQQDTLIVWTESSGVDMALSFQEAEGCAAIWEFVNSVQQSLLALGGPDDALSDADMDSFAQPLVLPQPEIGNLEEIEHHMRSAASANAGRDALAKFVISEDYIRKLIPLVETAEDLESLKDLHLLCNIMKLLVLLNDSQIIDQIVSEPLVFGVIGALEYDPDFPNHKANHRRYLKDNSRYKEVLSIADPAITKKIHATWRLTYLKDVVLARILDDPTFGVLNSLIFFNQVDIISHLQSNAGYLDELFGIIDNPEADIKKKKDAVGFIQSCCAIAKSLQAPARATLYTNFINHGLLRVITFAILNKEASIRVAGTDILVAMIDHDPSMVRAYIFKSISEKKTPLTDTLVELLLVEVDLGVKAQAADAIKVLLEPQQPPPTQVQEGVARQNGDFMSKLRPSPQTNPQTESFINHFYGHSADKLFQPLMDLEKRQTLNDITFHDVQLYNHLVEILMYLCRTHQFTSKFYIHNQDLASRIAQLLSAPQKHLKLTALKFFRQCVGLQDEFYNRQITQKKYFTPILNIVYETMPRDNLLNSACLELFEFIKRENLKPLIIHLVETCRPRLQEITYVDTFQALILRYDQMQGFTSDADTTLFSNDGTATPNRTPNVNGNRWQGVKDMDAAEEAYFNTSDDEDETSPKILKKQRRDSIITNGVATSPMLKSLVDYPDDDEDAMDTRPPETAETSTEPKLSPSPMLQTPPPERLSEKRRREENDDEDELGKLTSTKRRSSSSSIGSATSNNTLKRKKGFVSKNELRDTPADKGGIKKIEISISAKTAESDRGFKPDDGG</sequence>
<dbReference type="PANTHER" id="PTHR23318">
    <property type="entry name" value="ATP SYNTHASE GAMMA-RELATED"/>
    <property type="match status" value="1"/>
</dbReference>
<gene>
    <name evidence="6" type="ORF">JMJ35_004464</name>
</gene>
<proteinExistence type="predicted"/>
<dbReference type="Proteomes" id="UP001166286">
    <property type="component" value="Unassembled WGS sequence"/>
</dbReference>
<comment type="caution">
    <text evidence="6">The sequence shown here is derived from an EMBL/GenBank/DDBJ whole genome shotgun (WGS) entry which is preliminary data.</text>
</comment>
<accession>A0AA39V2H5</accession>
<evidence type="ECO:0000256" key="3">
    <source>
        <dbReference type="SAM" id="MobiDB-lite"/>
    </source>
</evidence>
<keyword evidence="2" id="KW-0539">Nucleus</keyword>
<feature type="domain" description="PP4R3 EVH1-like" evidence="5">
    <location>
        <begin position="11"/>
        <end position="109"/>
    </location>
</feature>
<feature type="compositionally biased region" description="Basic and acidic residues" evidence="3">
    <location>
        <begin position="821"/>
        <end position="837"/>
    </location>
</feature>
<dbReference type="GO" id="GO:0006974">
    <property type="term" value="P:DNA damage response"/>
    <property type="evidence" value="ECO:0007669"/>
    <property type="project" value="TreeGrafter"/>
</dbReference>
<name>A0AA39V2H5_9LECA</name>
<dbReference type="GO" id="GO:0072542">
    <property type="term" value="F:protein phosphatase activator activity"/>
    <property type="evidence" value="ECO:0007669"/>
    <property type="project" value="TreeGrafter"/>
</dbReference>
<dbReference type="Gene3D" id="2.30.29.30">
    <property type="entry name" value="Pleckstrin-homology domain (PH domain)/Phosphotyrosine-binding domain (PTB)"/>
    <property type="match status" value="1"/>
</dbReference>
<evidence type="ECO:0000259" key="4">
    <source>
        <dbReference type="Pfam" id="PF04802"/>
    </source>
</evidence>
<feature type="compositionally biased region" description="Low complexity" evidence="3">
    <location>
        <begin position="798"/>
        <end position="810"/>
    </location>
</feature>
<dbReference type="PANTHER" id="PTHR23318:SF0">
    <property type="entry name" value="SERINE_THREONINE-PROTEIN PHOSPHATASE 4 REGULATORY SUBUNIT 3"/>
    <property type="match status" value="1"/>
</dbReference>
<comment type="subcellular location">
    <subcellularLocation>
        <location evidence="1">Nucleus</location>
    </subcellularLocation>
</comment>
<evidence type="ECO:0000256" key="2">
    <source>
        <dbReference type="ARBA" id="ARBA00023242"/>
    </source>
</evidence>